<reference evidence="2 3" key="1">
    <citation type="submission" date="2023-02" db="EMBL/GenBank/DDBJ databases">
        <title>LHISI_Scaffold_Assembly.</title>
        <authorList>
            <person name="Stuart O.P."/>
            <person name="Cleave R."/>
            <person name="Magrath M.J.L."/>
            <person name="Mikheyev A.S."/>
        </authorList>
    </citation>
    <scope>NUCLEOTIDE SEQUENCE [LARGE SCALE GENOMIC DNA]</scope>
    <source>
        <strain evidence="2">Daus_M_001</strain>
        <tissue evidence="2">Leg muscle</tissue>
    </source>
</reference>
<organism evidence="2 3">
    <name type="scientific">Dryococelus australis</name>
    <dbReference type="NCBI Taxonomy" id="614101"/>
    <lineage>
        <taxon>Eukaryota</taxon>
        <taxon>Metazoa</taxon>
        <taxon>Ecdysozoa</taxon>
        <taxon>Arthropoda</taxon>
        <taxon>Hexapoda</taxon>
        <taxon>Insecta</taxon>
        <taxon>Pterygota</taxon>
        <taxon>Neoptera</taxon>
        <taxon>Polyneoptera</taxon>
        <taxon>Phasmatodea</taxon>
        <taxon>Verophasmatodea</taxon>
        <taxon>Anareolatae</taxon>
        <taxon>Phasmatidae</taxon>
        <taxon>Eurycanthinae</taxon>
        <taxon>Dryococelus</taxon>
    </lineage>
</organism>
<gene>
    <name evidence="2" type="ORF">PR048_026044</name>
</gene>
<evidence type="ECO:0000313" key="2">
    <source>
        <dbReference type="EMBL" id="KAJ8872440.1"/>
    </source>
</evidence>
<keyword evidence="3" id="KW-1185">Reference proteome</keyword>
<feature type="region of interest" description="Disordered" evidence="1">
    <location>
        <begin position="1"/>
        <end position="32"/>
    </location>
</feature>
<dbReference type="Proteomes" id="UP001159363">
    <property type="component" value="Chromosome 10"/>
</dbReference>
<feature type="compositionally biased region" description="Basic and acidic residues" evidence="1">
    <location>
        <begin position="1"/>
        <end position="10"/>
    </location>
</feature>
<evidence type="ECO:0000256" key="1">
    <source>
        <dbReference type="SAM" id="MobiDB-lite"/>
    </source>
</evidence>
<feature type="region of interest" description="Disordered" evidence="1">
    <location>
        <begin position="224"/>
        <end position="247"/>
    </location>
</feature>
<sequence length="708" mass="78438">MERRGKTGDPRKKKKKKKNPADQRLPPARFPHAKIPERLRRESDLVRLGGRRIRSRIEFRTTTAQPGTSDVVFTGRNPHCFARRGDDRVNAHVSFAPSPPALLGLRRAKCLQSGGHLNCKSYVMVLSLHEYVITDSENETSVIYLGGKDAPTYCRDDLGSLPAEITPNFCAWWTWRVFSLVDGFSQVIPLFPCTKINFIHRTKDTLEQTKRLCRAKRKWSSTGNEMVGETGYPRENPPTSPIVHHNPPLMKIREWPGRGLNPIRLGGRRANRRHFQYRVKGVEEALQHDASCQHLCSVAEGGAPLASRQPALERELSGLVECVMPSDPEISRIHLKTESRAPRSGVSLEQKPMNQPRMLKCTKDCGRCPPLSREQGGFVTAAMPGASWHADIVTRVNRVACYRGDARRLVARRYSNTREQGGFVTAAMPGASWHADIVTRGGFVTAVMPGASWHADIVTRVNRVALLPRRCPAPRGTQIFGQITCLPPMRTRFDSRRGRFRTTARLNHVGRCRWPAGFLDDLPFPHALAFRRFTGDKATLIKCAIASKRKALNWRAAFFSERGHETPAFSNTQSVLETNAILKASVVSGAGLATANRVTRDDGETTTLVPSAPEVGCTNSTASPLASIPAAVRYSDFPPAWSHHVWRTPGNLISGALIRAALRGTRRLSSRAAGQSAGRVRFSAPATSLPRFCLNAGSFVTCEHMDSP</sequence>
<comment type="caution">
    <text evidence="2">The sequence shown here is derived from an EMBL/GenBank/DDBJ whole genome shotgun (WGS) entry which is preliminary data.</text>
</comment>
<proteinExistence type="predicted"/>
<protein>
    <submittedName>
        <fullName evidence="2">Uncharacterized protein</fullName>
    </submittedName>
</protein>
<accession>A0ABQ9GK93</accession>
<name>A0ABQ9GK93_9NEOP</name>
<dbReference type="EMBL" id="JARBHB010000011">
    <property type="protein sequence ID" value="KAJ8872440.1"/>
    <property type="molecule type" value="Genomic_DNA"/>
</dbReference>
<evidence type="ECO:0000313" key="3">
    <source>
        <dbReference type="Proteomes" id="UP001159363"/>
    </source>
</evidence>